<keyword evidence="1" id="KW-0963">Cytoplasm</keyword>
<dbReference type="Proteomes" id="UP000186819">
    <property type="component" value="Unassembled WGS sequence"/>
</dbReference>
<keyword evidence="4" id="KW-1185">Reference proteome</keyword>
<keyword evidence="1" id="KW-0831">Ubiquinone biosynthesis</keyword>
<reference evidence="4" key="1">
    <citation type="submission" date="2017-01" db="EMBL/GenBank/DDBJ databases">
        <authorList>
            <person name="Varghese N."/>
            <person name="Submissions S."/>
        </authorList>
    </citation>
    <scope>NUCLEOTIDE SEQUENCE [LARGE SCALE GENOMIC DNA]</scope>
    <source>
        <strain evidence="4">ATCC 51758</strain>
    </source>
</reference>
<accession>A0A1N6VYV9</accession>
<keyword evidence="3" id="KW-0830">Ubiquinone</keyword>
<dbReference type="AlphaFoldDB" id="A0A1N6VYV9"/>
<gene>
    <name evidence="1" type="primary">ubiJ</name>
    <name evidence="3" type="ORF">SAMN05421829_10770</name>
</gene>
<dbReference type="Pfam" id="PF02036">
    <property type="entry name" value="SCP2"/>
    <property type="match status" value="1"/>
</dbReference>
<evidence type="ECO:0000259" key="2">
    <source>
        <dbReference type="Pfam" id="PF02036"/>
    </source>
</evidence>
<comment type="function">
    <text evidence="1">Required for ubiquinone (coenzyme Q) biosynthesis. Binds hydrophobic ubiquinone biosynthetic intermediates via its SCP2 domain and is essential for the stability of the Ubi complex. May constitute a docking platform where Ubi enzymes assemble and access their SCP2-bound polyprenyl substrates.</text>
</comment>
<dbReference type="RefSeq" id="WP_076602362.1">
    <property type="nucleotide sequence ID" value="NZ_FTMD01000007.1"/>
</dbReference>
<dbReference type="InterPro" id="IPR038989">
    <property type="entry name" value="UbiJ"/>
</dbReference>
<dbReference type="PANTHER" id="PTHR38693:SF1">
    <property type="entry name" value="UBIQUINONE BIOSYNTHESIS ACCESSORY FACTOR UBIJ"/>
    <property type="match status" value="1"/>
</dbReference>
<dbReference type="UniPathway" id="UPA00232"/>
<dbReference type="EMBL" id="FTMD01000007">
    <property type="protein sequence ID" value="SIQ83067.1"/>
    <property type="molecule type" value="Genomic_DNA"/>
</dbReference>
<dbReference type="HAMAP" id="MF_02215">
    <property type="entry name" value="UbiJ"/>
    <property type="match status" value="1"/>
</dbReference>
<evidence type="ECO:0000313" key="3">
    <source>
        <dbReference type="EMBL" id="SIQ83067.1"/>
    </source>
</evidence>
<comment type="pathway">
    <text evidence="1">Cofactor biosynthesis; ubiquinone biosynthesis.</text>
</comment>
<protein>
    <recommendedName>
        <fullName evidence="1">Ubiquinone biosynthesis accessory factor UbiJ</fullName>
    </recommendedName>
</protein>
<dbReference type="InterPro" id="IPR003033">
    <property type="entry name" value="SCP2_sterol-bd_dom"/>
</dbReference>
<feature type="domain" description="SCP2" evidence="2">
    <location>
        <begin position="15"/>
        <end position="107"/>
    </location>
</feature>
<comment type="similarity">
    <text evidence="1">Belongs to the UbiJ family.</text>
</comment>
<dbReference type="GO" id="GO:0005737">
    <property type="term" value="C:cytoplasm"/>
    <property type="evidence" value="ECO:0007669"/>
    <property type="project" value="UniProtKB-SubCell"/>
</dbReference>
<evidence type="ECO:0000313" key="4">
    <source>
        <dbReference type="Proteomes" id="UP000186819"/>
    </source>
</evidence>
<comment type="subcellular location">
    <subcellularLocation>
        <location evidence="1">Cytoplasm</location>
    </subcellularLocation>
</comment>
<evidence type="ECO:0000256" key="1">
    <source>
        <dbReference type="HAMAP-Rule" id="MF_02215"/>
    </source>
</evidence>
<dbReference type="OrthoDB" id="8525483at2"/>
<organism evidence="3 4">
    <name type="scientific">Aromatoleum tolulyticum</name>
    <dbReference type="NCBI Taxonomy" id="34027"/>
    <lineage>
        <taxon>Bacteria</taxon>
        <taxon>Pseudomonadati</taxon>
        <taxon>Pseudomonadota</taxon>
        <taxon>Betaproteobacteria</taxon>
        <taxon>Rhodocyclales</taxon>
        <taxon>Rhodocyclaceae</taxon>
        <taxon>Aromatoleum</taxon>
    </lineage>
</organism>
<name>A0A1N6VYV9_9RHOO</name>
<dbReference type="PANTHER" id="PTHR38693">
    <property type="entry name" value="UBIQUINONE BIOSYNTHESIS PROTEIN UBIJ"/>
    <property type="match status" value="1"/>
</dbReference>
<dbReference type="STRING" id="34027.SAMN05421829_10770"/>
<dbReference type="GO" id="GO:0006744">
    <property type="term" value="P:ubiquinone biosynthetic process"/>
    <property type="evidence" value="ECO:0007669"/>
    <property type="project" value="UniProtKB-UniRule"/>
</dbReference>
<proteinExistence type="inferred from homology"/>
<sequence>MSALNFATRGALAAVNHLLARADWARERLAPHAGRCARLRAEPVELLFAIDSDGYLIDSDADQEPGVTLSLPLSALPGLVGGDANKAMNAVRIEGNAELADTLGFVFRNLRWDAEEDLSRVFGDIVAHRMVQGAGSLRQMHERAWAGLTGNLAEYLAEEQQALVTHGALAALGDELRALRDDLARLDKRVGRLAAPGRHA</sequence>